<dbReference type="GO" id="GO:0006508">
    <property type="term" value="P:proteolysis"/>
    <property type="evidence" value="ECO:0007669"/>
    <property type="project" value="UniProtKB-KW"/>
</dbReference>
<evidence type="ECO:0000256" key="13">
    <source>
        <dbReference type="PROSITE-ProRule" id="PRU00502"/>
    </source>
</evidence>
<evidence type="ECO:0000259" key="16">
    <source>
        <dbReference type="PROSITE" id="PS50030"/>
    </source>
</evidence>
<dbReference type="EC" id="3.4.19.12" evidence="14"/>
<evidence type="ECO:0000259" key="18">
    <source>
        <dbReference type="PROSITE" id="PS50271"/>
    </source>
</evidence>
<dbReference type="Pfam" id="PF00443">
    <property type="entry name" value="UCH"/>
    <property type="match status" value="1"/>
</dbReference>
<feature type="domain" description="UBA" evidence="16">
    <location>
        <begin position="666"/>
        <end position="707"/>
    </location>
</feature>
<keyword evidence="20" id="KW-1185">Reference proteome</keyword>
<dbReference type="GO" id="GO:0004843">
    <property type="term" value="F:cysteine-type deubiquitinase activity"/>
    <property type="evidence" value="ECO:0007669"/>
    <property type="project" value="UniProtKB-UniRule"/>
</dbReference>
<dbReference type="InterPro" id="IPR001394">
    <property type="entry name" value="Peptidase_C19_UCH"/>
</dbReference>
<keyword evidence="4 12" id="KW-0479">Metal-binding</keyword>
<organism evidence="19 20">
    <name type="scientific">Apatococcus fuscideae</name>
    <dbReference type="NCBI Taxonomy" id="2026836"/>
    <lineage>
        <taxon>Eukaryota</taxon>
        <taxon>Viridiplantae</taxon>
        <taxon>Chlorophyta</taxon>
        <taxon>core chlorophytes</taxon>
        <taxon>Trebouxiophyceae</taxon>
        <taxon>Chlorellales</taxon>
        <taxon>Chlorellaceae</taxon>
        <taxon>Apatococcus</taxon>
    </lineage>
</organism>
<dbReference type="InterPro" id="IPR013083">
    <property type="entry name" value="Znf_RING/FYVE/PHD"/>
</dbReference>
<dbReference type="Pfam" id="PF17807">
    <property type="entry name" value="zf-UBP_var"/>
    <property type="match status" value="1"/>
</dbReference>
<evidence type="ECO:0000256" key="14">
    <source>
        <dbReference type="RuleBase" id="RU366025"/>
    </source>
</evidence>
<feature type="domain" description="UBP-type" evidence="18">
    <location>
        <begin position="170"/>
        <end position="284"/>
    </location>
</feature>
<protein>
    <recommendedName>
        <fullName evidence="14">Ubiquitin carboxyl-terminal hydrolase</fullName>
        <ecNumber evidence="14">3.4.19.12</ecNumber>
    </recommendedName>
</protein>
<dbReference type="InterPro" id="IPR016652">
    <property type="entry name" value="Ubiquitinyl_hydrolase"/>
</dbReference>
<evidence type="ECO:0000256" key="7">
    <source>
        <dbReference type="ARBA" id="ARBA00022786"/>
    </source>
</evidence>
<comment type="caution">
    <text evidence="19">The sequence shown here is derived from an EMBL/GenBank/DDBJ whole genome shotgun (WGS) entry which is preliminary data.</text>
</comment>
<feature type="compositionally biased region" description="Low complexity" evidence="15">
    <location>
        <begin position="791"/>
        <end position="811"/>
    </location>
</feature>
<dbReference type="InterPro" id="IPR038765">
    <property type="entry name" value="Papain-like_cys_pep_sf"/>
</dbReference>
<dbReference type="InterPro" id="IPR009060">
    <property type="entry name" value="UBA-like_sf"/>
</dbReference>
<dbReference type="SMART" id="SM00290">
    <property type="entry name" value="ZnF_UBP"/>
    <property type="match status" value="1"/>
</dbReference>
<dbReference type="GO" id="GO:0016579">
    <property type="term" value="P:protein deubiquitination"/>
    <property type="evidence" value="ECO:0007669"/>
    <property type="project" value="InterPro"/>
</dbReference>
<evidence type="ECO:0000256" key="9">
    <source>
        <dbReference type="ARBA" id="ARBA00022807"/>
    </source>
</evidence>
<evidence type="ECO:0000256" key="3">
    <source>
        <dbReference type="ARBA" id="ARBA00022670"/>
    </source>
</evidence>
<evidence type="ECO:0000256" key="1">
    <source>
        <dbReference type="ARBA" id="ARBA00000707"/>
    </source>
</evidence>
<keyword evidence="8 14" id="KW-0378">Hydrolase</keyword>
<dbReference type="InterPro" id="IPR028889">
    <property type="entry name" value="USP"/>
</dbReference>
<evidence type="ECO:0000256" key="4">
    <source>
        <dbReference type="ARBA" id="ARBA00022723"/>
    </source>
</evidence>
<feature type="region of interest" description="Disordered" evidence="15">
    <location>
        <begin position="791"/>
        <end position="813"/>
    </location>
</feature>
<feature type="domain" description="USP" evidence="17">
    <location>
        <begin position="326"/>
        <end position="874"/>
    </location>
</feature>
<dbReference type="PIRSF" id="PIRSF016308">
    <property type="entry name" value="UBP"/>
    <property type="match status" value="1"/>
</dbReference>
<dbReference type="InterPro" id="IPR050185">
    <property type="entry name" value="Ub_carboxyl-term_hydrolase"/>
</dbReference>
<feature type="domain" description="UBA" evidence="16">
    <location>
        <begin position="737"/>
        <end position="777"/>
    </location>
</feature>
<keyword evidence="7 14" id="KW-0833">Ubl conjugation pathway</keyword>
<evidence type="ECO:0000313" key="20">
    <source>
        <dbReference type="Proteomes" id="UP001485043"/>
    </source>
</evidence>
<dbReference type="PROSITE" id="PS50235">
    <property type="entry name" value="USP_3"/>
    <property type="match status" value="1"/>
</dbReference>
<comment type="catalytic activity">
    <reaction evidence="1 14">
        <text>Thiol-dependent hydrolysis of ester, thioester, amide, peptide and isopeptide bonds formed by the C-terminal Gly of ubiquitin (a 76-residue protein attached to proteins as an intracellular targeting signal).</text>
        <dbReference type="EC" id="3.4.19.12"/>
    </reaction>
</comment>
<comment type="similarity">
    <text evidence="2 14">Belongs to the peptidase C19 family.</text>
</comment>
<evidence type="ECO:0000256" key="11">
    <source>
        <dbReference type="PIRSR" id="PIRSR016308-1"/>
    </source>
</evidence>
<evidence type="ECO:0000256" key="8">
    <source>
        <dbReference type="ARBA" id="ARBA00022801"/>
    </source>
</evidence>
<keyword evidence="9 14" id="KW-0788">Thiol protease</keyword>
<dbReference type="Gene3D" id="3.30.40.10">
    <property type="entry name" value="Zinc/RING finger domain, C3HC4 (zinc finger)"/>
    <property type="match status" value="2"/>
</dbReference>
<dbReference type="GO" id="GO:0008270">
    <property type="term" value="F:zinc ion binding"/>
    <property type="evidence" value="ECO:0007669"/>
    <property type="project" value="UniProtKB-KW"/>
</dbReference>
<dbReference type="PROSITE" id="PS00972">
    <property type="entry name" value="USP_1"/>
    <property type="match status" value="1"/>
</dbReference>
<dbReference type="CDD" id="cd14294">
    <property type="entry name" value="UBA1_UBP5_like"/>
    <property type="match status" value="1"/>
</dbReference>
<feature type="active site" description="Nucleophile" evidence="11">
    <location>
        <position position="335"/>
    </location>
</feature>
<evidence type="ECO:0000256" key="15">
    <source>
        <dbReference type="SAM" id="MobiDB-lite"/>
    </source>
</evidence>
<dbReference type="InterPro" id="IPR041432">
    <property type="entry name" value="UBP13_Znf-UBP_var"/>
</dbReference>
<gene>
    <name evidence="19" type="ORF">WJX84_008359</name>
</gene>
<feature type="binding site" evidence="12">
    <location>
        <position position="196"/>
    </location>
    <ligand>
        <name>Zn(2+)</name>
        <dbReference type="ChEBI" id="CHEBI:29105"/>
    </ligand>
</feature>
<proteinExistence type="inferred from homology"/>
<feature type="region of interest" description="Disordered" evidence="15">
    <location>
        <begin position="711"/>
        <end position="733"/>
    </location>
</feature>
<keyword evidence="6 13" id="KW-0863">Zinc-finger</keyword>
<dbReference type="Pfam" id="PF02148">
    <property type="entry name" value="zf-UBP"/>
    <property type="match status" value="1"/>
</dbReference>
<dbReference type="Gene3D" id="3.90.70.10">
    <property type="entry name" value="Cysteine proteinases"/>
    <property type="match status" value="1"/>
</dbReference>
<evidence type="ECO:0000313" key="19">
    <source>
        <dbReference type="EMBL" id="KAK9866740.1"/>
    </source>
</evidence>
<sequence length="878" mass="94950">MEDDAMDFATLQAIHECAGSARVPTHTDQVFKDECMFSYDTPLSKGGLYISLNNWQAFGKEYVTLDHTRTGNRLYLHETWRKVPLTQEQQESQEAKPERMALGGGGGFQIGAPKYKIEEERALVVLPELWSLPLPNAALPEQVFASIAGILAMDSASLQDEVTDWEEERRISKYAAGLEQQPAHRLIPSNPAEWRCDETGVTENLWLNLGTGHIGSGRQNWDGSGGNGAAMRHFEATGSKYPLVVKLGTITPTGADVFSYAPDESDMVTDPKLAEHLQHWGINMVGMQKTEKTMTELQIDLNISFEFDRITEKGAQLHPVSGPGYVGLKNLGNSCYLNSVLQLLWTVPTVAERYVHNAARIFATAPPASQSDFCTQMSKLGMAMVMGRTGAPPVTAAGLPHGSEAGENGHTTPMDIQEEDTATDENAVKPQRFKSLVGRGHPEFSSARQQDAEEFFQHMLEVMTRAERAAGARLGSDASSEASPEPTARAFQWQLEDRIHCSQSGCFSYPTAVTSTLSLNIPVDSATNKAELSAFKERETKRARLKESGASAYISGGLEGASGSAASQAGQAVTRDSGEDPVLPRVPFEACLSQWAADTSMEGYASAALGGQRTRATKHSRLRTFPEYLIVQLMRYYVAKDWTPKKLEVLVDVPDQLDLEHLRALQPDDSIVAQLVSMGFDENGSRRAAVATQNAGAEAAMEWVLSHMEDADFNDPLPDPSSAPPASASAAGAASAAANPESVAMLTSMGFSDTQAAAALQACSSSLDRAADWLFSHADDLDDAVAGVLSQRQASSGPSSSTPASSSGGPPCKDGPGKYELVGFVSHMGSNTACGHYVAHIKKDGRWVIYNDDKVALSEHPPRDLGYIYMFRRLSSRT</sequence>
<feature type="compositionally biased region" description="Low complexity" evidence="15">
    <location>
        <begin position="724"/>
        <end position="733"/>
    </location>
</feature>
<evidence type="ECO:0000256" key="2">
    <source>
        <dbReference type="ARBA" id="ARBA00009085"/>
    </source>
</evidence>
<dbReference type="SUPFAM" id="SSF57850">
    <property type="entry name" value="RING/U-box"/>
    <property type="match status" value="1"/>
</dbReference>
<keyword evidence="3 14" id="KW-0645">Protease</keyword>
<dbReference type="AlphaFoldDB" id="A0AAW1TAZ8"/>
<feature type="active site" description="Proton acceptor" evidence="11">
    <location>
        <position position="836"/>
    </location>
</feature>
<evidence type="ECO:0000256" key="6">
    <source>
        <dbReference type="ARBA" id="ARBA00022771"/>
    </source>
</evidence>
<evidence type="ECO:0000256" key="12">
    <source>
        <dbReference type="PIRSR" id="PIRSR016308-3"/>
    </source>
</evidence>
<evidence type="ECO:0000256" key="10">
    <source>
        <dbReference type="ARBA" id="ARBA00022833"/>
    </source>
</evidence>
<dbReference type="PROSITE" id="PS00973">
    <property type="entry name" value="USP_2"/>
    <property type="match status" value="1"/>
</dbReference>
<dbReference type="PROSITE" id="PS50271">
    <property type="entry name" value="ZF_UBP"/>
    <property type="match status" value="1"/>
</dbReference>
<dbReference type="InterPro" id="IPR018200">
    <property type="entry name" value="USP_CS"/>
</dbReference>
<keyword evidence="10 12" id="KW-0862">Zinc</keyword>
<dbReference type="PANTHER" id="PTHR21646:SF10">
    <property type="entry name" value="UBIQUITIN CARBOXYL-TERMINAL HYDROLASE 14"/>
    <property type="match status" value="1"/>
</dbReference>
<evidence type="ECO:0000259" key="17">
    <source>
        <dbReference type="PROSITE" id="PS50235"/>
    </source>
</evidence>
<evidence type="ECO:0000256" key="5">
    <source>
        <dbReference type="ARBA" id="ARBA00022737"/>
    </source>
</evidence>
<dbReference type="EMBL" id="JALJOV010000137">
    <property type="protein sequence ID" value="KAK9866740.1"/>
    <property type="molecule type" value="Genomic_DNA"/>
</dbReference>
<comment type="function">
    <text evidence="14">Recognizes and hydrolyzes the peptide bond at the C-terminal Gly of ubiquitin. Involved in the processing of poly-ubiquitin precursors as well as that of ubiquitinated proteins.</text>
</comment>
<accession>A0AAW1TAZ8</accession>
<reference evidence="19 20" key="1">
    <citation type="journal article" date="2024" name="Nat. Commun.">
        <title>Phylogenomics reveals the evolutionary origins of lichenization in chlorophyte algae.</title>
        <authorList>
            <person name="Puginier C."/>
            <person name="Libourel C."/>
            <person name="Otte J."/>
            <person name="Skaloud P."/>
            <person name="Haon M."/>
            <person name="Grisel S."/>
            <person name="Petersen M."/>
            <person name="Berrin J.G."/>
            <person name="Delaux P.M."/>
            <person name="Dal Grande F."/>
            <person name="Keller J."/>
        </authorList>
    </citation>
    <scope>NUCLEOTIDE SEQUENCE [LARGE SCALE GENOMIC DNA]</scope>
    <source>
        <strain evidence="19 20">SAG 2523</strain>
    </source>
</reference>
<dbReference type="InterPro" id="IPR015940">
    <property type="entry name" value="UBA"/>
</dbReference>
<dbReference type="SMART" id="SM00165">
    <property type="entry name" value="UBA"/>
    <property type="match status" value="2"/>
</dbReference>
<dbReference type="Pfam" id="PF00627">
    <property type="entry name" value="UBA"/>
    <property type="match status" value="2"/>
</dbReference>
<name>A0AAW1TAZ8_9CHLO</name>
<keyword evidence="5" id="KW-0677">Repeat</keyword>
<dbReference type="Gene3D" id="1.10.8.10">
    <property type="entry name" value="DNA helicase RuvA subunit, C-terminal domain"/>
    <property type="match status" value="2"/>
</dbReference>
<dbReference type="SUPFAM" id="SSF46934">
    <property type="entry name" value="UBA-like"/>
    <property type="match status" value="1"/>
</dbReference>
<dbReference type="PROSITE" id="PS50030">
    <property type="entry name" value="UBA"/>
    <property type="match status" value="2"/>
</dbReference>
<dbReference type="InterPro" id="IPR001607">
    <property type="entry name" value="Znf_UBP"/>
</dbReference>
<dbReference type="CDD" id="cd14386">
    <property type="entry name" value="UBA2_UBP5"/>
    <property type="match status" value="1"/>
</dbReference>
<dbReference type="PANTHER" id="PTHR21646">
    <property type="entry name" value="UBIQUITIN CARBOXYL-TERMINAL HYDROLASE"/>
    <property type="match status" value="1"/>
</dbReference>
<dbReference type="SUPFAM" id="SSF54001">
    <property type="entry name" value="Cysteine proteinases"/>
    <property type="match status" value="1"/>
</dbReference>
<dbReference type="Proteomes" id="UP001485043">
    <property type="component" value="Unassembled WGS sequence"/>
</dbReference>
<dbReference type="FunFam" id="3.30.40.10:FF:000396">
    <property type="entry name" value="Ubiquitin carboxyl-terminal hydrolase"/>
    <property type="match status" value="1"/>
</dbReference>